<comment type="caution">
    <text evidence="1">The sequence shown here is derived from an EMBL/GenBank/DDBJ whole genome shotgun (WGS) entry which is preliminary data.</text>
</comment>
<evidence type="ECO:0000313" key="2">
    <source>
        <dbReference type="Proteomes" id="UP000694308"/>
    </source>
</evidence>
<gene>
    <name evidence="1" type="ORF">I6U48_01275</name>
</gene>
<dbReference type="RefSeq" id="WP_218318587.1">
    <property type="nucleotide sequence ID" value="NZ_JAEEGC010000006.1"/>
</dbReference>
<organism evidence="1 2">
    <name type="scientific">Clostridium thailandense</name>
    <dbReference type="NCBI Taxonomy" id="2794346"/>
    <lineage>
        <taxon>Bacteria</taxon>
        <taxon>Bacillati</taxon>
        <taxon>Bacillota</taxon>
        <taxon>Clostridia</taxon>
        <taxon>Eubacteriales</taxon>
        <taxon>Clostridiaceae</taxon>
        <taxon>Clostridium</taxon>
    </lineage>
</organism>
<reference evidence="1" key="1">
    <citation type="submission" date="2020-12" db="EMBL/GenBank/DDBJ databases">
        <title>Clostridium thailandense sp. nov., a novel acetogenic bacterium isolated from peat land soil in Thailand.</title>
        <authorList>
            <person name="Chaikitkaew S."/>
            <person name="Birkeland N.K."/>
        </authorList>
    </citation>
    <scope>NUCLEOTIDE SEQUENCE</scope>
    <source>
        <strain evidence="1">PL3</strain>
    </source>
</reference>
<accession>A0A949WPP1</accession>
<dbReference type="Proteomes" id="UP000694308">
    <property type="component" value="Unassembled WGS sequence"/>
</dbReference>
<protein>
    <submittedName>
        <fullName evidence="1">2-amino-4-ketopentanoate thiolase</fullName>
    </submittedName>
</protein>
<dbReference type="AlphaFoldDB" id="A0A949WPP1"/>
<dbReference type="NCBIfam" id="NF040739">
    <property type="entry name" value="ornith_OrtA"/>
    <property type="match status" value="1"/>
</dbReference>
<dbReference type="EMBL" id="JAEEGC010000006">
    <property type="protein sequence ID" value="MBV7271550.1"/>
    <property type="molecule type" value="Genomic_DNA"/>
</dbReference>
<name>A0A949WPP1_9CLOT</name>
<proteinExistence type="predicted"/>
<dbReference type="InterPro" id="IPR047755">
    <property type="entry name" value="OrtA"/>
</dbReference>
<evidence type="ECO:0000313" key="1">
    <source>
        <dbReference type="EMBL" id="MBV7271550.1"/>
    </source>
</evidence>
<keyword evidence="2" id="KW-1185">Reference proteome</keyword>
<sequence length="98" mass="11201">MIKKGTWVEIEEVVLTPEERSQSIPDETKKTPLKCWIRGNCLEDCEVGREVEVETNAGRIVKGKVVEIEPGYYHSFGKYVQELGFVGKQAKKLLKNDF</sequence>
<dbReference type="Pfam" id="PF22010">
    <property type="entry name" value="OrtA"/>
    <property type="match status" value="1"/>
</dbReference>